<comment type="caution">
    <text evidence="2">The sequence shown here is derived from an EMBL/GenBank/DDBJ whole genome shotgun (WGS) entry which is preliminary data.</text>
</comment>
<sequence>MKSPERVHHCAANEPVAVQSYNLKLQIPAASERSATRELGLTSPAVTTSQSLQRRTVRYGTPLVSPSEMTLALLPAYWFKQAAPTDPGEKDQPAAQWTNAPEFNSCCGNEEFKKCLRNLSA</sequence>
<evidence type="ECO:0000313" key="2">
    <source>
        <dbReference type="EMBL" id="KAK5867104.1"/>
    </source>
</evidence>
<gene>
    <name evidence="2" type="ORF">PBY51_011623</name>
</gene>
<protein>
    <submittedName>
        <fullName evidence="2">Uncharacterized protein</fullName>
    </submittedName>
</protein>
<reference evidence="2 3" key="2">
    <citation type="journal article" date="2023" name="Mol. Biol. Evol.">
        <title>Genomics of Secondarily Temperate Adaptation in the Only Non-Antarctic Icefish.</title>
        <authorList>
            <person name="Rivera-Colon A.G."/>
            <person name="Rayamajhi N."/>
            <person name="Minhas B.F."/>
            <person name="Madrigal G."/>
            <person name="Bilyk K.T."/>
            <person name="Yoon V."/>
            <person name="Hune M."/>
            <person name="Gregory S."/>
            <person name="Cheng C.H.C."/>
            <person name="Catchen J.M."/>
        </authorList>
    </citation>
    <scope>NUCLEOTIDE SEQUENCE [LARGE SCALE GENOMIC DNA]</scope>
    <source>
        <strain evidence="2">JMC-PN-2008</strain>
    </source>
</reference>
<evidence type="ECO:0000313" key="3">
    <source>
        <dbReference type="Proteomes" id="UP001346869"/>
    </source>
</evidence>
<dbReference type="Proteomes" id="UP001346869">
    <property type="component" value="Unassembled WGS sequence"/>
</dbReference>
<reference evidence="2 3" key="1">
    <citation type="journal article" date="2023" name="Genes (Basel)">
        <title>Chromosome-Level Genome Assembly and Circadian Gene Repertoire of the Patagonia Blennie Eleginops maclovinus-The Closest Ancestral Proxy of Antarctic Cryonotothenioids.</title>
        <authorList>
            <person name="Cheng C.C."/>
            <person name="Rivera-Colon A.G."/>
            <person name="Minhas B.F."/>
            <person name="Wilson L."/>
            <person name="Rayamajhi N."/>
            <person name="Vargas-Chacoff L."/>
            <person name="Catchen J.M."/>
        </authorList>
    </citation>
    <scope>NUCLEOTIDE SEQUENCE [LARGE SCALE GENOMIC DNA]</scope>
    <source>
        <strain evidence="2">JMC-PN-2008</strain>
    </source>
</reference>
<dbReference type="AlphaFoldDB" id="A0AAN8ASL3"/>
<evidence type="ECO:0000256" key="1">
    <source>
        <dbReference type="SAM" id="MobiDB-lite"/>
    </source>
</evidence>
<accession>A0AAN8ASL3</accession>
<feature type="region of interest" description="Disordered" evidence="1">
    <location>
        <begin position="33"/>
        <end position="52"/>
    </location>
</feature>
<name>A0AAN8ASL3_ELEMC</name>
<keyword evidence="3" id="KW-1185">Reference proteome</keyword>
<dbReference type="EMBL" id="JAUZQC010000008">
    <property type="protein sequence ID" value="KAK5867104.1"/>
    <property type="molecule type" value="Genomic_DNA"/>
</dbReference>
<organism evidence="2 3">
    <name type="scientific">Eleginops maclovinus</name>
    <name type="common">Patagonian blennie</name>
    <name type="synonym">Eleginus maclovinus</name>
    <dbReference type="NCBI Taxonomy" id="56733"/>
    <lineage>
        <taxon>Eukaryota</taxon>
        <taxon>Metazoa</taxon>
        <taxon>Chordata</taxon>
        <taxon>Craniata</taxon>
        <taxon>Vertebrata</taxon>
        <taxon>Euteleostomi</taxon>
        <taxon>Actinopterygii</taxon>
        <taxon>Neopterygii</taxon>
        <taxon>Teleostei</taxon>
        <taxon>Neoteleostei</taxon>
        <taxon>Acanthomorphata</taxon>
        <taxon>Eupercaria</taxon>
        <taxon>Perciformes</taxon>
        <taxon>Notothenioidei</taxon>
        <taxon>Eleginopidae</taxon>
        <taxon>Eleginops</taxon>
    </lineage>
</organism>
<proteinExistence type="predicted"/>